<protein>
    <submittedName>
        <fullName evidence="1">NB-ARC domain-containing protein</fullName>
    </submittedName>
</protein>
<dbReference type="AlphaFoldDB" id="A0ABD1V2S7"/>
<dbReference type="SUPFAM" id="SSF52058">
    <property type="entry name" value="L domain-like"/>
    <property type="match status" value="1"/>
</dbReference>
<proteinExistence type="predicted"/>
<organism evidence="1 2">
    <name type="scientific">Abeliophyllum distichum</name>
    <dbReference type="NCBI Taxonomy" id="126358"/>
    <lineage>
        <taxon>Eukaryota</taxon>
        <taxon>Viridiplantae</taxon>
        <taxon>Streptophyta</taxon>
        <taxon>Embryophyta</taxon>
        <taxon>Tracheophyta</taxon>
        <taxon>Spermatophyta</taxon>
        <taxon>Magnoliopsida</taxon>
        <taxon>eudicotyledons</taxon>
        <taxon>Gunneridae</taxon>
        <taxon>Pentapetalae</taxon>
        <taxon>asterids</taxon>
        <taxon>lamiids</taxon>
        <taxon>Lamiales</taxon>
        <taxon>Oleaceae</taxon>
        <taxon>Forsythieae</taxon>
        <taxon>Abeliophyllum</taxon>
    </lineage>
</organism>
<comment type="caution">
    <text evidence="1">The sequence shown here is derived from an EMBL/GenBank/DDBJ whole genome shotgun (WGS) entry which is preliminary data.</text>
</comment>
<dbReference type="Proteomes" id="UP001604336">
    <property type="component" value="Unassembled WGS sequence"/>
</dbReference>
<accession>A0ABD1V2S7</accession>
<evidence type="ECO:0000313" key="1">
    <source>
        <dbReference type="EMBL" id="KAL2531486.1"/>
    </source>
</evidence>
<gene>
    <name evidence="1" type="ORF">Adt_04837</name>
</gene>
<reference evidence="2" key="1">
    <citation type="submission" date="2024-07" db="EMBL/GenBank/DDBJ databases">
        <title>Two chromosome-level genome assemblies of Korean endemic species Abeliophyllum distichum and Forsythia ovata (Oleaceae).</title>
        <authorList>
            <person name="Jang H."/>
        </authorList>
    </citation>
    <scope>NUCLEOTIDE SEQUENCE [LARGE SCALE GENOMIC DNA]</scope>
</reference>
<dbReference type="EMBL" id="JBFOLK010000002">
    <property type="protein sequence ID" value="KAL2531486.1"/>
    <property type="molecule type" value="Genomic_DNA"/>
</dbReference>
<dbReference type="InterPro" id="IPR032675">
    <property type="entry name" value="LRR_dom_sf"/>
</dbReference>
<evidence type="ECO:0000313" key="2">
    <source>
        <dbReference type="Proteomes" id="UP001604336"/>
    </source>
</evidence>
<dbReference type="PANTHER" id="PTHR15140:SF37">
    <property type="entry name" value="UBIQUITIN-LIKE DOMAIN-CONTAINING PROTEIN"/>
    <property type="match status" value="1"/>
</dbReference>
<sequence length="226" mass="25881">MYKVEITEILLNMLSLRHMQFNGGAYFSESCRRKATNDESFQINNNLQSISVLSISDEIDEKILRCSPNLHRLKGRVGSSLNYSFNFLNQLESLKLRSEAAYSLSSLISLPLNLKQLTLVDSHISLEQMEIIGKLKYLEVLKLEYVSFEGIQWDTSEGEFPQLKFLKLGQVQIAEWNTSRDHFPRLERLVLQSCRRLKMIPPSLGDISTLQMIEVYGCAEAIIKSA</sequence>
<name>A0ABD1V2S7_9LAMI</name>
<dbReference type="Gene3D" id="3.80.10.10">
    <property type="entry name" value="Ribonuclease Inhibitor"/>
    <property type="match status" value="1"/>
</dbReference>
<dbReference type="PANTHER" id="PTHR15140">
    <property type="entry name" value="TUBULIN-SPECIFIC CHAPERONE E"/>
    <property type="match status" value="1"/>
</dbReference>
<keyword evidence="2" id="KW-1185">Reference proteome</keyword>